<dbReference type="PANTHER" id="PTHR43792">
    <property type="entry name" value="GNAT FAMILY, PUTATIVE (AFU_ORTHOLOGUE AFUA_3G00765)-RELATED-RELATED"/>
    <property type="match status" value="1"/>
</dbReference>
<dbReference type="PANTHER" id="PTHR43792:SF8">
    <property type="entry name" value="[RIBOSOMAL PROTEIN US5]-ALANINE N-ACETYLTRANSFERASE"/>
    <property type="match status" value="1"/>
</dbReference>
<sequence>MDQLIFEQKSGVFYMYIIRDENDEFVGRINLQILETENSLKADLGYRVDFEKQGKGFANQAISLVLKEAFEKLKVSEVTAGTSRDNIASQRVLEKNGFQKIGEEKKVMKVNNEWCAVLHVYDVKDTRKYRKFTYGNCKKRKDGWIKTNKAGDYYEDIDST</sequence>
<feature type="domain" description="N-acetyltransferase" evidence="4">
    <location>
        <begin position="1"/>
        <end position="127"/>
    </location>
</feature>
<comment type="caution">
    <text evidence="5">The sequence shown here is derived from an EMBL/GenBank/DDBJ whole genome shotgun (WGS) entry which is preliminary data.</text>
</comment>
<dbReference type="GO" id="GO:0005737">
    <property type="term" value="C:cytoplasm"/>
    <property type="evidence" value="ECO:0007669"/>
    <property type="project" value="TreeGrafter"/>
</dbReference>
<keyword evidence="1 5" id="KW-0808">Transferase</keyword>
<dbReference type="InterPro" id="IPR051531">
    <property type="entry name" value="N-acetyltransferase"/>
</dbReference>
<dbReference type="Pfam" id="PF13302">
    <property type="entry name" value="Acetyltransf_3"/>
    <property type="match status" value="1"/>
</dbReference>
<gene>
    <name evidence="5" type="ORF">ACD_4C00299G0002</name>
</gene>
<comment type="similarity">
    <text evidence="3">Belongs to the acetyltransferase family. RimJ subfamily.</text>
</comment>
<proteinExistence type="inferred from homology"/>
<evidence type="ECO:0000259" key="4">
    <source>
        <dbReference type="PROSITE" id="PS51186"/>
    </source>
</evidence>
<name>K2FU12_9BACT</name>
<dbReference type="Gene3D" id="3.40.630.30">
    <property type="match status" value="1"/>
</dbReference>
<organism evidence="5">
    <name type="scientific">uncultured bacterium</name>
    <name type="common">gcode 4</name>
    <dbReference type="NCBI Taxonomy" id="1234023"/>
    <lineage>
        <taxon>Bacteria</taxon>
        <taxon>environmental samples</taxon>
    </lineage>
</organism>
<dbReference type="GO" id="GO:0008999">
    <property type="term" value="F:protein-N-terminal-alanine acetyltransferase activity"/>
    <property type="evidence" value="ECO:0007669"/>
    <property type="project" value="TreeGrafter"/>
</dbReference>
<evidence type="ECO:0000256" key="2">
    <source>
        <dbReference type="ARBA" id="ARBA00023315"/>
    </source>
</evidence>
<dbReference type="PROSITE" id="PS51186">
    <property type="entry name" value="GNAT"/>
    <property type="match status" value="1"/>
</dbReference>
<evidence type="ECO:0000313" key="5">
    <source>
        <dbReference type="EMBL" id="EKE26418.1"/>
    </source>
</evidence>
<dbReference type="SUPFAM" id="SSF55729">
    <property type="entry name" value="Acyl-CoA N-acyltransferases (Nat)"/>
    <property type="match status" value="1"/>
</dbReference>
<evidence type="ECO:0000256" key="1">
    <source>
        <dbReference type="ARBA" id="ARBA00022679"/>
    </source>
</evidence>
<accession>K2FU12</accession>
<dbReference type="EMBL" id="AMFJ01000815">
    <property type="protein sequence ID" value="EKE26418.1"/>
    <property type="molecule type" value="Genomic_DNA"/>
</dbReference>
<keyword evidence="2" id="KW-0012">Acyltransferase</keyword>
<dbReference type="InterPro" id="IPR000182">
    <property type="entry name" value="GNAT_dom"/>
</dbReference>
<evidence type="ECO:0000256" key="3">
    <source>
        <dbReference type="ARBA" id="ARBA00038502"/>
    </source>
</evidence>
<dbReference type="InterPro" id="IPR016181">
    <property type="entry name" value="Acyl_CoA_acyltransferase"/>
</dbReference>
<protein>
    <submittedName>
        <fullName evidence="5">GCN5-related N-acetyltransferase</fullName>
    </submittedName>
</protein>
<dbReference type="AlphaFoldDB" id="K2FU12"/>
<reference evidence="5" key="1">
    <citation type="journal article" date="2012" name="Science">
        <title>Fermentation, hydrogen, and sulfur metabolism in multiple uncultivated bacterial phyla.</title>
        <authorList>
            <person name="Wrighton K.C."/>
            <person name="Thomas B.C."/>
            <person name="Sharon I."/>
            <person name="Miller C.S."/>
            <person name="Castelle C.J."/>
            <person name="VerBerkmoes N.C."/>
            <person name="Wilkins M.J."/>
            <person name="Hettich R.L."/>
            <person name="Lipton M.S."/>
            <person name="Williams K.H."/>
            <person name="Long P.E."/>
            <person name="Banfield J.F."/>
        </authorList>
    </citation>
    <scope>NUCLEOTIDE SEQUENCE [LARGE SCALE GENOMIC DNA]</scope>
</reference>